<dbReference type="Proteomes" id="UP000013085">
    <property type="component" value="Unassembled WGS sequence"/>
</dbReference>
<name>A0A0E2H6A0_9FIRM</name>
<evidence type="ECO:0000313" key="2">
    <source>
        <dbReference type="EMBL" id="ENZ10257.1"/>
    </source>
</evidence>
<dbReference type="RefSeq" id="WP_002594052.1">
    <property type="nucleotide sequence ID" value="NZ_KB850983.1"/>
</dbReference>
<evidence type="ECO:0000256" key="1">
    <source>
        <dbReference type="SAM" id="MobiDB-lite"/>
    </source>
</evidence>
<organism evidence="2 3">
    <name type="scientific">[Clostridium] clostridioforme 90A8</name>
    <dbReference type="NCBI Taxonomy" id="999408"/>
    <lineage>
        <taxon>Bacteria</taxon>
        <taxon>Bacillati</taxon>
        <taxon>Bacillota</taxon>
        <taxon>Clostridia</taxon>
        <taxon>Lachnospirales</taxon>
        <taxon>Lachnospiraceae</taxon>
        <taxon>Enterocloster</taxon>
    </lineage>
</organism>
<feature type="compositionally biased region" description="Gly residues" evidence="1">
    <location>
        <begin position="71"/>
        <end position="86"/>
    </location>
</feature>
<feature type="compositionally biased region" description="Low complexity" evidence="1">
    <location>
        <begin position="87"/>
        <end position="108"/>
    </location>
</feature>
<feature type="compositionally biased region" description="Low complexity" evidence="1">
    <location>
        <begin position="120"/>
        <end position="236"/>
    </location>
</feature>
<reference evidence="2 3" key="1">
    <citation type="submission" date="2013-01" db="EMBL/GenBank/DDBJ databases">
        <title>The Genome Sequence of Clostridium clostridioforme 90A8.</title>
        <authorList>
            <consortium name="The Broad Institute Genome Sequencing Platform"/>
            <person name="Earl A."/>
            <person name="Ward D."/>
            <person name="Feldgarden M."/>
            <person name="Gevers D."/>
            <person name="Courvalin P."/>
            <person name="Lambert T."/>
            <person name="Walker B."/>
            <person name="Young S.K."/>
            <person name="Zeng Q."/>
            <person name="Gargeya S."/>
            <person name="Fitzgerald M."/>
            <person name="Haas B."/>
            <person name="Abouelleil A."/>
            <person name="Alvarado L."/>
            <person name="Arachchi H.M."/>
            <person name="Berlin A.M."/>
            <person name="Chapman S.B."/>
            <person name="Dewar J."/>
            <person name="Goldberg J."/>
            <person name="Griggs A."/>
            <person name="Gujja S."/>
            <person name="Hansen M."/>
            <person name="Howarth C."/>
            <person name="Imamovic A."/>
            <person name="Larimer J."/>
            <person name="McCowan C."/>
            <person name="Murphy C."/>
            <person name="Neiman D."/>
            <person name="Pearson M."/>
            <person name="Priest M."/>
            <person name="Roberts A."/>
            <person name="Saif S."/>
            <person name="Shea T."/>
            <person name="Sisk P."/>
            <person name="Sykes S."/>
            <person name="Wortman J."/>
            <person name="Nusbaum C."/>
            <person name="Birren B."/>
        </authorList>
    </citation>
    <scope>NUCLEOTIDE SEQUENCE [LARGE SCALE GENOMIC DNA]</scope>
    <source>
        <strain evidence="2 3">90A8</strain>
    </source>
</reference>
<gene>
    <name evidence="2" type="ORF">HMPREF1090_04236</name>
</gene>
<evidence type="ECO:0000313" key="3">
    <source>
        <dbReference type="Proteomes" id="UP000013085"/>
    </source>
</evidence>
<dbReference type="PANTHER" id="PTHR24023">
    <property type="entry name" value="COLLAGEN ALPHA"/>
    <property type="match status" value="1"/>
</dbReference>
<feature type="region of interest" description="Disordered" evidence="1">
    <location>
        <begin position="67"/>
        <end position="236"/>
    </location>
</feature>
<dbReference type="InterPro" id="IPR008983">
    <property type="entry name" value="Tumour_necrosis_fac-like_dom"/>
</dbReference>
<dbReference type="Gene3D" id="2.60.120.40">
    <property type="match status" value="1"/>
</dbReference>
<dbReference type="GO" id="GO:0030198">
    <property type="term" value="P:extracellular matrix organization"/>
    <property type="evidence" value="ECO:0007669"/>
    <property type="project" value="TreeGrafter"/>
</dbReference>
<dbReference type="GO" id="GO:0031012">
    <property type="term" value="C:extracellular matrix"/>
    <property type="evidence" value="ECO:0007669"/>
    <property type="project" value="TreeGrafter"/>
</dbReference>
<protein>
    <recommendedName>
        <fullName evidence="4">BclA C-terminal domain-containing protein</fullName>
    </recommendedName>
</protein>
<proteinExistence type="predicted"/>
<evidence type="ECO:0008006" key="4">
    <source>
        <dbReference type="Google" id="ProtNLM"/>
    </source>
</evidence>
<dbReference type="GO" id="GO:0030020">
    <property type="term" value="F:extracellular matrix structural constituent conferring tensile strength"/>
    <property type="evidence" value="ECO:0007669"/>
    <property type="project" value="TreeGrafter"/>
</dbReference>
<accession>A0A0E2H6A0</accession>
<dbReference type="EMBL" id="AGYR01000047">
    <property type="protein sequence ID" value="ENZ10257.1"/>
    <property type="molecule type" value="Genomic_DNA"/>
</dbReference>
<comment type="caution">
    <text evidence="2">The sequence shown here is derived from an EMBL/GenBank/DDBJ whole genome shotgun (WGS) entry which is preliminary data.</text>
</comment>
<sequence>MYFNFPNGMNRNDNIEQCRPCGYPGNNGFPGNGGCPDGNCFPGSGRFPEDDFPGCDGCGGDRMTQTDNGCPGNGRFPGGGKPGGRFPGSWPGPRGPQRPAGPTGAQGAMEPRRLTGETGPRGPQGPMGLPGPQGIAGNTGATGSQGPQGPQGAAGPQGIQGPQGPQGATGPQGIQGPQGITGATGPQGPQGITGATGPQGPQGITGTTGPQGPQGITGTTGPQGLAGVTGPMGLTGPTGAAATITIGTVTTGDPGTEATVTNSGTTEEAVFDFVIPRGKPGGGGAPEVLATVDTITQPTSANGALIFNETPLVSGTSITHTAGSPDVPITQTGIYQAFFTGTALIAEGTTIPSTLTVRLTLNETPITGAAARHTFTASNEEVTLSINAPFPVTGPGTLKVVTRDAGYSFENASLTIIRLGDSTNIRTTA</sequence>
<dbReference type="PATRIC" id="fig|999408.3.peg.4546"/>
<dbReference type="HOGENOM" id="CLU_001074_1_7_9"/>
<dbReference type="GO" id="GO:0005615">
    <property type="term" value="C:extracellular space"/>
    <property type="evidence" value="ECO:0007669"/>
    <property type="project" value="TreeGrafter"/>
</dbReference>
<dbReference type="AlphaFoldDB" id="A0A0E2H6A0"/>
<dbReference type="InterPro" id="IPR050149">
    <property type="entry name" value="Collagen_superfamily"/>
</dbReference>
<dbReference type="PANTHER" id="PTHR24023:SF1095">
    <property type="entry name" value="EGF-LIKE DOMAIN-CONTAINING PROTEIN"/>
    <property type="match status" value="1"/>
</dbReference>